<reference evidence="1" key="1">
    <citation type="submission" date="2021-06" db="EMBL/GenBank/DDBJ databases">
        <title>Comparative genomics, transcriptomics and evolutionary studies reveal genomic signatures of adaptation to plant cell wall in hemibiotrophic fungi.</title>
        <authorList>
            <consortium name="DOE Joint Genome Institute"/>
            <person name="Baroncelli R."/>
            <person name="Diaz J.F."/>
            <person name="Benocci T."/>
            <person name="Peng M."/>
            <person name="Battaglia E."/>
            <person name="Haridas S."/>
            <person name="Andreopoulos W."/>
            <person name="Labutti K."/>
            <person name="Pangilinan J."/>
            <person name="Floch G.L."/>
            <person name="Makela M.R."/>
            <person name="Henrissat B."/>
            <person name="Grigoriev I.V."/>
            <person name="Crouch J.A."/>
            <person name="De Vries R.P."/>
            <person name="Sukno S.A."/>
            <person name="Thon M.R."/>
        </authorList>
    </citation>
    <scope>NUCLEOTIDE SEQUENCE</scope>
    <source>
        <strain evidence="1">CBS 125086</strain>
    </source>
</reference>
<dbReference type="AlphaFoldDB" id="A0AAD8PU87"/>
<dbReference type="GeneID" id="85436438"/>
<dbReference type="RefSeq" id="XP_060411883.1">
    <property type="nucleotide sequence ID" value="XM_060552198.1"/>
</dbReference>
<evidence type="ECO:0000313" key="1">
    <source>
        <dbReference type="EMBL" id="KAK1584822.1"/>
    </source>
</evidence>
<comment type="caution">
    <text evidence="1">The sequence shown here is derived from an EMBL/GenBank/DDBJ whole genome shotgun (WGS) entry which is preliminary data.</text>
</comment>
<protein>
    <submittedName>
        <fullName evidence="1">Uncharacterized protein</fullName>
    </submittedName>
</protein>
<name>A0AAD8PU87_9PEZI</name>
<keyword evidence="2" id="KW-1185">Reference proteome</keyword>
<sequence>MKRASSDVRLRSSRGIAKLFPRPASLLPLEKASTYFDFLLERQRRGGTRGRRRTGPGSKHTRLFRLHPTRFCFFCFVCFSLFLFRTRNTCANSFPVKEVRDGRDEPLVWFTYLTGMSGHDKDESRHETMDQVSECERGWFMGGVAIHRKPYLPAFAYVAVGVTSLSNPRT</sequence>
<evidence type="ECO:0000313" key="2">
    <source>
        <dbReference type="Proteomes" id="UP001230504"/>
    </source>
</evidence>
<proteinExistence type="predicted"/>
<dbReference type="EMBL" id="JAHLJV010000050">
    <property type="protein sequence ID" value="KAK1584822.1"/>
    <property type="molecule type" value="Genomic_DNA"/>
</dbReference>
<accession>A0AAD8PU87</accession>
<organism evidence="1 2">
    <name type="scientific">Colletotrichum navitas</name>
    <dbReference type="NCBI Taxonomy" id="681940"/>
    <lineage>
        <taxon>Eukaryota</taxon>
        <taxon>Fungi</taxon>
        <taxon>Dikarya</taxon>
        <taxon>Ascomycota</taxon>
        <taxon>Pezizomycotina</taxon>
        <taxon>Sordariomycetes</taxon>
        <taxon>Hypocreomycetidae</taxon>
        <taxon>Glomerellales</taxon>
        <taxon>Glomerellaceae</taxon>
        <taxon>Colletotrichum</taxon>
        <taxon>Colletotrichum graminicola species complex</taxon>
    </lineage>
</organism>
<gene>
    <name evidence="1" type="ORF">LY79DRAFT_288999</name>
</gene>
<dbReference type="Proteomes" id="UP001230504">
    <property type="component" value="Unassembled WGS sequence"/>
</dbReference>